<keyword evidence="5" id="KW-1185">Reference proteome</keyword>
<organism evidence="4 5">
    <name type="scientific">Conexibacter arvalis</name>
    <dbReference type="NCBI Taxonomy" id="912552"/>
    <lineage>
        <taxon>Bacteria</taxon>
        <taxon>Bacillati</taxon>
        <taxon>Actinomycetota</taxon>
        <taxon>Thermoleophilia</taxon>
        <taxon>Solirubrobacterales</taxon>
        <taxon>Conexibacteraceae</taxon>
        <taxon>Conexibacter</taxon>
    </lineage>
</organism>
<dbReference type="PRINTS" id="PR00834">
    <property type="entry name" value="PROTEASES2C"/>
</dbReference>
<dbReference type="InterPro" id="IPR009003">
    <property type="entry name" value="Peptidase_S1_PA"/>
</dbReference>
<evidence type="ECO:0000259" key="3">
    <source>
        <dbReference type="PROSITE" id="PS50106"/>
    </source>
</evidence>
<dbReference type="PROSITE" id="PS50106">
    <property type="entry name" value="PDZ"/>
    <property type="match status" value="1"/>
</dbReference>
<dbReference type="Pfam" id="PF13180">
    <property type="entry name" value="PDZ_2"/>
    <property type="match status" value="1"/>
</dbReference>
<dbReference type="GO" id="GO:0006508">
    <property type="term" value="P:proteolysis"/>
    <property type="evidence" value="ECO:0007669"/>
    <property type="project" value="UniProtKB-KW"/>
</dbReference>
<dbReference type="Pfam" id="PF13365">
    <property type="entry name" value="Trypsin_2"/>
    <property type="match status" value="1"/>
</dbReference>
<dbReference type="PANTHER" id="PTHR43343:SF3">
    <property type="entry name" value="PROTEASE DO-LIKE 8, CHLOROPLASTIC"/>
    <property type="match status" value="1"/>
</dbReference>
<evidence type="ECO:0000256" key="2">
    <source>
        <dbReference type="ARBA" id="ARBA00022801"/>
    </source>
</evidence>
<evidence type="ECO:0000313" key="4">
    <source>
        <dbReference type="EMBL" id="MBB4663980.1"/>
    </source>
</evidence>
<dbReference type="Gene3D" id="2.30.42.10">
    <property type="match status" value="1"/>
</dbReference>
<comment type="caution">
    <text evidence="4">The sequence shown here is derived from an EMBL/GenBank/DDBJ whole genome shotgun (WGS) entry which is preliminary data.</text>
</comment>
<dbReference type="EMBL" id="JACHNU010000005">
    <property type="protein sequence ID" value="MBB4663980.1"/>
    <property type="molecule type" value="Genomic_DNA"/>
</dbReference>
<dbReference type="SUPFAM" id="SSF50156">
    <property type="entry name" value="PDZ domain-like"/>
    <property type="match status" value="1"/>
</dbReference>
<feature type="domain" description="PDZ" evidence="3">
    <location>
        <begin position="266"/>
        <end position="366"/>
    </location>
</feature>
<dbReference type="InterPro" id="IPR051201">
    <property type="entry name" value="Chloro_Bact_Ser_Proteases"/>
</dbReference>
<evidence type="ECO:0000256" key="1">
    <source>
        <dbReference type="ARBA" id="ARBA00022670"/>
    </source>
</evidence>
<gene>
    <name evidence="4" type="ORF">BDZ31_003581</name>
</gene>
<dbReference type="AlphaFoldDB" id="A0A840IJ64"/>
<dbReference type="Proteomes" id="UP000585272">
    <property type="component" value="Unassembled WGS sequence"/>
</dbReference>
<accession>A0A840IJ64</accession>
<dbReference type="InterPro" id="IPR036034">
    <property type="entry name" value="PDZ_sf"/>
</dbReference>
<dbReference type="SUPFAM" id="SSF50494">
    <property type="entry name" value="Trypsin-like serine proteases"/>
    <property type="match status" value="1"/>
</dbReference>
<dbReference type="GO" id="GO:0004252">
    <property type="term" value="F:serine-type endopeptidase activity"/>
    <property type="evidence" value="ECO:0007669"/>
    <property type="project" value="InterPro"/>
</dbReference>
<evidence type="ECO:0000313" key="5">
    <source>
        <dbReference type="Proteomes" id="UP000585272"/>
    </source>
</evidence>
<dbReference type="Gene3D" id="2.40.10.120">
    <property type="match status" value="1"/>
</dbReference>
<name>A0A840IJ64_9ACTN</name>
<reference evidence="4 5" key="1">
    <citation type="submission" date="2020-08" db="EMBL/GenBank/DDBJ databases">
        <title>Genomic Encyclopedia of Archaeal and Bacterial Type Strains, Phase II (KMG-II): from individual species to whole genera.</title>
        <authorList>
            <person name="Goeker M."/>
        </authorList>
    </citation>
    <scope>NUCLEOTIDE SEQUENCE [LARGE SCALE GENOMIC DNA]</scope>
    <source>
        <strain evidence="4 5">DSM 23288</strain>
    </source>
</reference>
<dbReference type="PANTHER" id="PTHR43343">
    <property type="entry name" value="PEPTIDASE S12"/>
    <property type="match status" value="1"/>
</dbReference>
<dbReference type="InterPro" id="IPR001940">
    <property type="entry name" value="Peptidase_S1C"/>
</dbReference>
<dbReference type="SMART" id="SM00228">
    <property type="entry name" value="PDZ"/>
    <property type="match status" value="1"/>
</dbReference>
<keyword evidence="1 4" id="KW-0645">Protease</keyword>
<protein>
    <submittedName>
        <fullName evidence="4">S1-C subfamily serine protease</fullName>
    </submittedName>
</protein>
<sequence>MRAFVRSPFVSALAGGTVVAVALLAFGAVGRDRPTTIIEQTGMGGGTTTAESAMTAHAIYERDAPGVVFVRADDASPGATISSLHDSEASGTGFVIDRDGHVLTNQHLVGDARTVRVSFDDDETVTARVLGADAANDLALLKVDPAEVELHPLVLGDSTTARVGDPVIAIGNPFGLARTLTTGVVSALQRQLTAPNGFTIQHVIQTDAPINPGSSGGPLLDAEGRVIGITSQVATDREGGSTGIGFAVPIDTAKSKLDELKRTGSVVHAYLGIRGTTIGAELSAAMPSKIRRGVLVQVVLDGSPAERAGLRGGSIESQVDGVSVLMGGDVLTSIDGRTLTSMEQLTGEIADRRAGDEIRLGVLRDGEAMQLSMRLGTQPRSAPDAAETP</sequence>
<proteinExistence type="predicted"/>
<dbReference type="InterPro" id="IPR001478">
    <property type="entry name" value="PDZ"/>
</dbReference>
<keyword evidence="2" id="KW-0378">Hydrolase</keyword>
<dbReference type="RefSeq" id="WP_183343697.1">
    <property type="nucleotide sequence ID" value="NZ_JACHNU010000005.1"/>
</dbReference>